<dbReference type="PANTHER" id="PTHR43591:SF99">
    <property type="entry name" value="OS06G0646000 PROTEIN"/>
    <property type="match status" value="1"/>
</dbReference>
<keyword evidence="2" id="KW-0489">Methyltransferase</keyword>
<feature type="domain" description="Methyltransferase" evidence="1">
    <location>
        <begin position="49"/>
        <end position="145"/>
    </location>
</feature>
<keyword evidence="2" id="KW-0808">Transferase</keyword>
<dbReference type="GO" id="GO:0008168">
    <property type="term" value="F:methyltransferase activity"/>
    <property type="evidence" value="ECO:0007669"/>
    <property type="project" value="UniProtKB-KW"/>
</dbReference>
<dbReference type="EMBL" id="JASCTH010000015">
    <property type="protein sequence ID" value="MDI6101609.1"/>
    <property type="molecule type" value="Genomic_DNA"/>
</dbReference>
<dbReference type="InterPro" id="IPR041698">
    <property type="entry name" value="Methyltransf_25"/>
</dbReference>
<dbReference type="GO" id="GO:0032259">
    <property type="term" value="P:methylation"/>
    <property type="evidence" value="ECO:0007669"/>
    <property type="project" value="UniProtKB-KW"/>
</dbReference>
<evidence type="ECO:0000313" key="2">
    <source>
        <dbReference type="EMBL" id="MDI6101609.1"/>
    </source>
</evidence>
<comment type="caution">
    <text evidence="2">The sequence shown here is derived from an EMBL/GenBank/DDBJ whole genome shotgun (WGS) entry which is preliminary data.</text>
</comment>
<evidence type="ECO:0000259" key="1">
    <source>
        <dbReference type="Pfam" id="PF13649"/>
    </source>
</evidence>
<dbReference type="InterPro" id="IPR029063">
    <property type="entry name" value="SAM-dependent_MTases_sf"/>
</dbReference>
<evidence type="ECO:0000313" key="3">
    <source>
        <dbReference type="Proteomes" id="UP001241758"/>
    </source>
</evidence>
<dbReference type="Gene3D" id="3.40.50.150">
    <property type="entry name" value="Vaccinia Virus protein VP39"/>
    <property type="match status" value="1"/>
</dbReference>
<dbReference type="Pfam" id="PF13649">
    <property type="entry name" value="Methyltransf_25"/>
    <property type="match status" value="1"/>
</dbReference>
<dbReference type="EC" id="2.1.-.-" evidence="2"/>
<reference evidence="2 3" key="1">
    <citation type="submission" date="2023-05" db="EMBL/GenBank/DDBJ databases">
        <title>Actinoplanes sp. NEAU-A12 genome sequencing.</title>
        <authorList>
            <person name="Wang Z.-S."/>
        </authorList>
    </citation>
    <scope>NUCLEOTIDE SEQUENCE [LARGE SCALE GENOMIC DNA]</scope>
    <source>
        <strain evidence="2 3">NEAU-A12</strain>
    </source>
</reference>
<dbReference type="RefSeq" id="WP_282762530.1">
    <property type="nucleotide sequence ID" value="NZ_JASCTH010000015.1"/>
</dbReference>
<protein>
    <submittedName>
        <fullName evidence="2">Class I SAM-dependent methyltransferase</fullName>
        <ecNumber evidence="2">2.1.-.-</ecNumber>
    </submittedName>
</protein>
<dbReference type="PANTHER" id="PTHR43591">
    <property type="entry name" value="METHYLTRANSFERASE"/>
    <property type="match status" value="1"/>
</dbReference>
<dbReference type="Proteomes" id="UP001241758">
    <property type="component" value="Unassembled WGS sequence"/>
</dbReference>
<dbReference type="CDD" id="cd02440">
    <property type="entry name" value="AdoMet_MTases"/>
    <property type="match status" value="1"/>
</dbReference>
<name>A0ABT6WPJ6_9ACTN</name>
<dbReference type="SUPFAM" id="SSF53335">
    <property type="entry name" value="S-adenosyl-L-methionine-dependent methyltransferases"/>
    <property type="match status" value="1"/>
</dbReference>
<keyword evidence="3" id="KW-1185">Reference proteome</keyword>
<gene>
    <name evidence="2" type="ORF">QLQ12_23595</name>
</gene>
<proteinExistence type="predicted"/>
<organism evidence="2 3">
    <name type="scientific">Actinoplanes sandaracinus</name>
    <dbReference type="NCBI Taxonomy" id="3045177"/>
    <lineage>
        <taxon>Bacteria</taxon>
        <taxon>Bacillati</taxon>
        <taxon>Actinomycetota</taxon>
        <taxon>Actinomycetes</taxon>
        <taxon>Micromonosporales</taxon>
        <taxon>Micromonosporaceae</taxon>
        <taxon>Actinoplanes</taxon>
    </lineage>
</organism>
<sequence>MSAYLKNSLTWQESWDRQQQAFMPDREERFAAMLTAVAAVTGGEPPRLLDLAGGTGAISLRTLARFPGAQVTVLDQDPVLLTIAESSLRDRATIVDADLGDPGWRAKLPPEPFDAVLTATALHWLPVERVSALYAEVREVLRPGGVFANADRMEEEGLPELSRKLHDHAEAEREARYATGAATSWAQWWALAAADECLAPKAAERERIYPSDRHSQEWTPPASWHVETLRAAGFREAGLIWRGGMDAAVAAIR</sequence>
<accession>A0ABT6WPJ6</accession>